<keyword evidence="1" id="KW-0175">Coiled coil</keyword>
<keyword evidence="6" id="KW-1185">Reference proteome</keyword>
<proteinExistence type="predicted"/>
<dbReference type="AlphaFoldDB" id="A0AAN7JGB1"/>
<name>A0AAN7JGB1_9MYRT</name>
<feature type="region of interest" description="Disordered" evidence="2">
    <location>
        <begin position="1"/>
        <end position="27"/>
    </location>
</feature>
<evidence type="ECO:0000313" key="6">
    <source>
        <dbReference type="Proteomes" id="UP001345219"/>
    </source>
</evidence>
<evidence type="ECO:0000256" key="3">
    <source>
        <dbReference type="SAM" id="Phobius"/>
    </source>
</evidence>
<comment type="caution">
    <text evidence="5">The sequence shown here is derived from an EMBL/GenBank/DDBJ whole genome shotgun (WGS) entry which is preliminary data.</text>
</comment>
<accession>A0AAN7JGB1</accession>
<dbReference type="InterPro" id="IPR058610">
    <property type="entry name" value="WIT1_2_N"/>
</dbReference>
<gene>
    <name evidence="5" type="ORF">SAY87_024926</name>
</gene>
<dbReference type="PANTHER" id="PTHR35705">
    <property type="entry name" value="WPP DOMAIN-INTERACTING TAIL-ANCHORED PROTEIN 1"/>
    <property type="match status" value="1"/>
</dbReference>
<feature type="compositionally biased region" description="Polar residues" evidence="2">
    <location>
        <begin position="622"/>
        <end position="638"/>
    </location>
</feature>
<dbReference type="EMBL" id="JAXIOK010000024">
    <property type="protein sequence ID" value="KAK4741338.1"/>
    <property type="molecule type" value="Genomic_DNA"/>
</dbReference>
<dbReference type="SUPFAM" id="SSF57997">
    <property type="entry name" value="Tropomyosin"/>
    <property type="match status" value="1"/>
</dbReference>
<feature type="compositionally biased region" description="Polar residues" evidence="2">
    <location>
        <begin position="13"/>
        <end position="27"/>
    </location>
</feature>
<evidence type="ECO:0000256" key="1">
    <source>
        <dbReference type="SAM" id="Coils"/>
    </source>
</evidence>
<keyword evidence="3" id="KW-0472">Membrane</keyword>
<evidence type="ECO:0000256" key="2">
    <source>
        <dbReference type="SAM" id="MobiDB-lite"/>
    </source>
</evidence>
<organism evidence="5 6">
    <name type="scientific">Trapa incisa</name>
    <dbReference type="NCBI Taxonomy" id="236973"/>
    <lineage>
        <taxon>Eukaryota</taxon>
        <taxon>Viridiplantae</taxon>
        <taxon>Streptophyta</taxon>
        <taxon>Embryophyta</taxon>
        <taxon>Tracheophyta</taxon>
        <taxon>Spermatophyta</taxon>
        <taxon>Magnoliopsida</taxon>
        <taxon>eudicotyledons</taxon>
        <taxon>Gunneridae</taxon>
        <taxon>Pentapetalae</taxon>
        <taxon>rosids</taxon>
        <taxon>malvids</taxon>
        <taxon>Myrtales</taxon>
        <taxon>Lythraceae</taxon>
        <taxon>Trapa</taxon>
    </lineage>
</organism>
<feature type="domain" description="WIT1/2 N-terminal helical bundle" evidence="4">
    <location>
        <begin position="31"/>
        <end position="169"/>
    </location>
</feature>
<dbReference type="Pfam" id="PF26581">
    <property type="entry name" value="WIT1_2_N"/>
    <property type="match status" value="1"/>
</dbReference>
<evidence type="ECO:0000313" key="5">
    <source>
        <dbReference type="EMBL" id="KAK4741338.1"/>
    </source>
</evidence>
<keyword evidence="3" id="KW-1133">Transmembrane helix</keyword>
<feature type="region of interest" description="Disordered" evidence="2">
    <location>
        <begin position="584"/>
        <end position="638"/>
    </location>
</feature>
<feature type="compositionally biased region" description="Basic and acidic residues" evidence="2">
    <location>
        <begin position="1"/>
        <end position="11"/>
    </location>
</feature>
<feature type="coiled-coil region" evidence="1">
    <location>
        <begin position="333"/>
        <end position="528"/>
    </location>
</feature>
<protein>
    <recommendedName>
        <fullName evidence="4">WIT1/2 N-terminal helical bundle domain-containing protein</fullName>
    </recommendedName>
</protein>
<sequence length="673" mass="76787">MDKDASNRDSDSDMVSEQAGVSSSQHAQSGLENAVKVLTLLDLDLSYYSDKLSNLHVLLMHLLAWDIDLDPTLEGVDKFFSPEFVGKSLEFEYLSVYLDSEVREVAYFLDGLPAEIVDAHSKISLCQDLTEVYVILVEKLHSCEESLKHSQDQISEVKLHLSKLLRELEAARYENWKKEKDTGLSISPLSSIDLKHKMRRGRLPRYVLRMLEKSLTREVALEKKLSESRRNEEDLKRKLHYTEQVSFHMEEAAEVVWGRFLEAENASEVLMGISKDLLGQHQIVQFNLNRLVQHEANLRSQLEACLEQTRHKDMVIEKLESINVDYQAKTSEVLTLRQRVRTLEELHSELNLELENANGSCEAYEQQLHEIETFVESLKESSEAAQSRAEAAEEKVTQLTDTTVELTEEMNFLKGSITSKTEKVSFLEKQARDLEIQLQHAKASAEAAQEQQNSLYSAIWDMETLIEDLKSKVSKAEAKNDNVEERCVMLSEVNSDLNEELNLSRTKIEKLEMCLEEANNSRNGHAEEINLRAKVVMDMVVKLAFERDRIHKQLSSLTREKMHLVEKLREAKCFSFMADLEEKDPEFNNKDPSDGTISEETMSPASARAVQVVNPSEDLRTSCGNGEPSSSSVNTEGANNEARTRRYINLLYICMAFFVALISILATYCSWRV</sequence>
<dbReference type="Proteomes" id="UP001345219">
    <property type="component" value="Chromosome 19"/>
</dbReference>
<dbReference type="InterPro" id="IPR039976">
    <property type="entry name" value="WIT1/WIT2"/>
</dbReference>
<dbReference type="PANTHER" id="PTHR35705:SF2">
    <property type="entry name" value="WPP DOMAIN-INTERACTING TAIL-ANCHORED PROTEIN 2"/>
    <property type="match status" value="1"/>
</dbReference>
<feature type="transmembrane region" description="Helical" evidence="3">
    <location>
        <begin position="650"/>
        <end position="671"/>
    </location>
</feature>
<dbReference type="Gene3D" id="1.20.5.170">
    <property type="match status" value="1"/>
</dbReference>
<reference evidence="5 6" key="1">
    <citation type="journal article" date="2023" name="Hortic Res">
        <title>Pangenome of water caltrop reveals structural variations and asymmetric subgenome divergence after allopolyploidization.</title>
        <authorList>
            <person name="Zhang X."/>
            <person name="Chen Y."/>
            <person name="Wang L."/>
            <person name="Yuan Y."/>
            <person name="Fang M."/>
            <person name="Shi L."/>
            <person name="Lu R."/>
            <person name="Comes H.P."/>
            <person name="Ma Y."/>
            <person name="Chen Y."/>
            <person name="Huang G."/>
            <person name="Zhou Y."/>
            <person name="Zheng Z."/>
            <person name="Qiu Y."/>
        </authorList>
    </citation>
    <scope>NUCLEOTIDE SEQUENCE [LARGE SCALE GENOMIC DNA]</scope>
    <source>
        <tissue evidence="5">Roots</tissue>
    </source>
</reference>
<feature type="compositionally biased region" description="Polar residues" evidence="2">
    <location>
        <begin position="595"/>
        <end position="604"/>
    </location>
</feature>
<keyword evidence="3" id="KW-0812">Transmembrane</keyword>
<evidence type="ECO:0000259" key="4">
    <source>
        <dbReference type="Pfam" id="PF26581"/>
    </source>
</evidence>